<evidence type="ECO:0000313" key="4">
    <source>
        <dbReference type="EMBL" id="CAH2326099.1"/>
    </source>
</evidence>
<dbReference type="InterPro" id="IPR035972">
    <property type="entry name" value="GLA-like_dom_SF"/>
</dbReference>
<dbReference type="GO" id="GO:0005509">
    <property type="term" value="F:calcium ion binding"/>
    <property type="evidence" value="ECO:0007669"/>
    <property type="project" value="InterPro"/>
</dbReference>
<dbReference type="InterPro" id="IPR050442">
    <property type="entry name" value="Peptidase_S1_coag_factors"/>
</dbReference>
<keyword evidence="5" id="KW-1185">Reference proteome</keyword>
<protein>
    <submittedName>
        <fullName evidence="4">Transmembrane gamma-carboxyglutamic acid 4</fullName>
    </submittedName>
</protein>
<dbReference type="InterPro" id="IPR000294">
    <property type="entry name" value="GLA_domain"/>
</dbReference>
<gene>
    <name evidence="4" type="ORF">PECUL_23A017891</name>
</gene>
<name>A0AAD1TJH2_PELCU</name>
<dbReference type="AlphaFoldDB" id="A0AAD1TJH2"/>
<dbReference type="PRINTS" id="PR00001">
    <property type="entry name" value="GLABLOOD"/>
</dbReference>
<dbReference type="SMART" id="SM00069">
    <property type="entry name" value="GLA"/>
    <property type="match status" value="1"/>
</dbReference>
<dbReference type="GO" id="GO:0005886">
    <property type="term" value="C:plasma membrane"/>
    <property type="evidence" value="ECO:0007669"/>
    <property type="project" value="TreeGrafter"/>
</dbReference>
<keyword evidence="2" id="KW-0472">Membrane</keyword>
<evidence type="ECO:0000256" key="1">
    <source>
        <dbReference type="ARBA" id="ARBA00023157"/>
    </source>
</evidence>
<keyword evidence="2" id="KW-1133">Transmembrane helix</keyword>
<dbReference type="SUPFAM" id="SSF57630">
    <property type="entry name" value="GLA-domain"/>
    <property type="match status" value="1"/>
</dbReference>
<dbReference type="PROSITE" id="PS50998">
    <property type="entry name" value="GLA_2"/>
    <property type="match status" value="1"/>
</dbReference>
<dbReference type="PANTHER" id="PTHR24278">
    <property type="entry name" value="COAGULATION FACTOR"/>
    <property type="match status" value="1"/>
</dbReference>
<dbReference type="Proteomes" id="UP001295444">
    <property type="component" value="Chromosome 12"/>
</dbReference>
<reference evidence="4" key="1">
    <citation type="submission" date="2022-03" db="EMBL/GenBank/DDBJ databases">
        <authorList>
            <person name="Alioto T."/>
            <person name="Alioto T."/>
            <person name="Gomez Garrido J."/>
        </authorList>
    </citation>
    <scope>NUCLEOTIDE SEQUENCE</scope>
</reference>
<dbReference type="Pfam" id="PF00594">
    <property type="entry name" value="Gla"/>
    <property type="match status" value="1"/>
</dbReference>
<feature type="domain" description="Gla" evidence="3">
    <location>
        <begin position="69"/>
        <end position="115"/>
    </location>
</feature>
<evidence type="ECO:0000259" key="3">
    <source>
        <dbReference type="PROSITE" id="PS50998"/>
    </source>
</evidence>
<dbReference type="GO" id="GO:0005615">
    <property type="term" value="C:extracellular space"/>
    <property type="evidence" value="ECO:0007669"/>
    <property type="project" value="TreeGrafter"/>
</dbReference>
<feature type="transmembrane region" description="Helical" evidence="2">
    <location>
        <begin position="128"/>
        <end position="153"/>
    </location>
</feature>
<accession>A0AAD1TJH2</accession>
<evidence type="ECO:0000256" key="2">
    <source>
        <dbReference type="SAM" id="Phobius"/>
    </source>
</evidence>
<keyword evidence="1" id="KW-1015">Disulfide bond</keyword>
<proteinExistence type="predicted"/>
<keyword evidence="2 4" id="KW-0812">Transmembrane</keyword>
<dbReference type="Gene3D" id="4.10.740.10">
    <property type="entry name" value="Coagulation Factor IX"/>
    <property type="match status" value="1"/>
</dbReference>
<dbReference type="PROSITE" id="PS00011">
    <property type="entry name" value="GLA_1"/>
    <property type="match status" value="1"/>
</dbReference>
<dbReference type="EMBL" id="OW240923">
    <property type="protein sequence ID" value="CAH2326099.1"/>
    <property type="molecule type" value="Genomic_DNA"/>
</dbReference>
<sequence length="240" mass="27277">MSLFNLAYLDPVLRYRISILLLLGHSTSVAFGFPHCAKNILESKSLKSDKEVFTSEEDASSFLRRRLLYNQFDFEMFVSGNLERECNEELCSYEEAREIFKDQDATMTFWKKYTSKDLTSSKALEIDVVGLLTGLISAGTLLVIIGLVVYYVYSMRCHPRRHINVSEDTCECRRISHVASGTEEEHPLQPIYLPSVELGPPPYDQAVIPLCDLPPPPYPGSEIDAKVYRKSYSIPASQEF</sequence>
<dbReference type="PANTHER" id="PTHR24278:SF38">
    <property type="entry name" value="TRANSMEMBRANE GAMMA-CARBOXYGLUTAMIC ACID PROTEIN 4"/>
    <property type="match status" value="1"/>
</dbReference>
<dbReference type="FunFam" id="4.10.740.10:FF:000001">
    <property type="entry name" value="vitamin K-dependent protein S"/>
    <property type="match status" value="1"/>
</dbReference>
<evidence type="ECO:0000313" key="5">
    <source>
        <dbReference type="Proteomes" id="UP001295444"/>
    </source>
</evidence>
<dbReference type="InterPro" id="IPR017857">
    <property type="entry name" value="Coagulation_fac-like_Gla_dom"/>
</dbReference>
<organism evidence="4 5">
    <name type="scientific">Pelobates cultripes</name>
    <name type="common">Western spadefoot toad</name>
    <dbReference type="NCBI Taxonomy" id="61616"/>
    <lineage>
        <taxon>Eukaryota</taxon>
        <taxon>Metazoa</taxon>
        <taxon>Chordata</taxon>
        <taxon>Craniata</taxon>
        <taxon>Vertebrata</taxon>
        <taxon>Euteleostomi</taxon>
        <taxon>Amphibia</taxon>
        <taxon>Batrachia</taxon>
        <taxon>Anura</taxon>
        <taxon>Pelobatoidea</taxon>
        <taxon>Pelobatidae</taxon>
        <taxon>Pelobates</taxon>
    </lineage>
</organism>